<evidence type="ECO:0000313" key="3">
    <source>
        <dbReference type="Proteomes" id="UP000009022"/>
    </source>
</evidence>
<proteinExistence type="predicted"/>
<dbReference type="GeneID" id="6754725"/>
<evidence type="ECO:0000256" key="1">
    <source>
        <dbReference type="SAM" id="Phobius"/>
    </source>
</evidence>
<dbReference type="EMBL" id="DS985246">
    <property type="protein sequence ID" value="EDV23987.1"/>
    <property type="molecule type" value="Genomic_DNA"/>
</dbReference>
<dbReference type="HOGENOM" id="CLU_1167188_0_0_1"/>
<keyword evidence="3" id="KW-1185">Reference proteome</keyword>
<accession>B3S0C0</accession>
<reference evidence="2 3" key="1">
    <citation type="journal article" date="2008" name="Nature">
        <title>The Trichoplax genome and the nature of placozoans.</title>
        <authorList>
            <person name="Srivastava M."/>
            <person name="Begovic E."/>
            <person name="Chapman J."/>
            <person name="Putnam N.H."/>
            <person name="Hellsten U."/>
            <person name="Kawashima T."/>
            <person name="Kuo A."/>
            <person name="Mitros T."/>
            <person name="Salamov A."/>
            <person name="Carpenter M.L."/>
            <person name="Signorovitch A.Y."/>
            <person name="Moreno M.A."/>
            <person name="Kamm K."/>
            <person name="Grimwood J."/>
            <person name="Schmutz J."/>
            <person name="Shapiro H."/>
            <person name="Grigoriev I.V."/>
            <person name="Buss L.W."/>
            <person name="Schierwater B."/>
            <person name="Dellaporta S.L."/>
            <person name="Rokhsar D.S."/>
        </authorList>
    </citation>
    <scope>NUCLEOTIDE SEQUENCE [LARGE SCALE GENOMIC DNA]</scope>
    <source>
        <strain evidence="2 3">Grell-BS-1999</strain>
    </source>
</reference>
<keyword evidence="1" id="KW-0472">Membrane</keyword>
<dbReference type="KEGG" id="tad:TRIADDRAFT_57759"/>
<name>B3S0C0_TRIAD</name>
<dbReference type="PhylomeDB" id="B3S0C0"/>
<dbReference type="InParanoid" id="B3S0C0"/>
<dbReference type="RefSeq" id="XP_002113513.1">
    <property type="nucleotide sequence ID" value="XM_002113477.1"/>
</dbReference>
<gene>
    <name evidence="2" type="ORF">TRIADDRAFT_57759</name>
</gene>
<feature type="transmembrane region" description="Helical" evidence="1">
    <location>
        <begin position="33"/>
        <end position="53"/>
    </location>
</feature>
<feature type="transmembrane region" description="Helical" evidence="1">
    <location>
        <begin position="152"/>
        <end position="178"/>
    </location>
</feature>
<dbReference type="Proteomes" id="UP000009022">
    <property type="component" value="Unassembled WGS sequence"/>
</dbReference>
<feature type="transmembrane region" description="Helical" evidence="1">
    <location>
        <begin position="105"/>
        <end position="132"/>
    </location>
</feature>
<keyword evidence="1" id="KW-0812">Transmembrane</keyword>
<dbReference type="AlphaFoldDB" id="B3S0C0"/>
<feature type="transmembrane region" description="Helical" evidence="1">
    <location>
        <begin position="59"/>
        <end position="84"/>
    </location>
</feature>
<evidence type="ECO:0000313" key="2">
    <source>
        <dbReference type="EMBL" id="EDV23987.1"/>
    </source>
</evidence>
<dbReference type="CTD" id="6754725"/>
<sequence length="238" mass="26022">MATTSSPVAINPPSYQIIITTLNNRMPANRIKVFSFIAIAIAIIQIAVAAVGLSEPCPIGLYVLSFGHYGNSFWVAGPILLYALAIGCSVDRNNLTKNRIANMKIGAFLCVLCIIGGFVVLGLTIRALSILSVYSDHFHFDCGTHKVSVNEIYTPAVLTTTVHFGIYIFYFSFCVWIMRLNNDFYPNMFAARSSGRNTFVVQPPAEEIPSYEQCIAKSKILTKDGKLAAINVPQTAQA</sequence>
<protein>
    <submittedName>
        <fullName evidence="2">Uncharacterized protein</fullName>
    </submittedName>
</protein>
<keyword evidence="1" id="KW-1133">Transmembrane helix</keyword>
<organism evidence="2 3">
    <name type="scientific">Trichoplax adhaerens</name>
    <name type="common">Trichoplax reptans</name>
    <dbReference type="NCBI Taxonomy" id="10228"/>
    <lineage>
        <taxon>Eukaryota</taxon>
        <taxon>Metazoa</taxon>
        <taxon>Placozoa</taxon>
        <taxon>Uniplacotomia</taxon>
        <taxon>Trichoplacea</taxon>
        <taxon>Trichoplacidae</taxon>
        <taxon>Trichoplax</taxon>
    </lineage>
</organism>